<evidence type="ECO:0000313" key="1">
    <source>
        <dbReference type="EMBL" id="SDL69106.1"/>
    </source>
</evidence>
<keyword evidence="2" id="KW-1185">Reference proteome</keyword>
<organism evidence="1 2">
    <name type="scientific">Romboutsia lituseburensis DSM 797</name>
    <dbReference type="NCBI Taxonomy" id="1121325"/>
    <lineage>
        <taxon>Bacteria</taxon>
        <taxon>Bacillati</taxon>
        <taxon>Bacillota</taxon>
        <taxon>Clostridia</taxon>
        <taxon>Peptostreptococcales</taxon>
        <taxon>Peptostreptococcaceae</taxon>
        <taxon>Romboutsia</taxon>
    </lineage>
</organism>
<dbReference type="AlphaFoldDB" id="A0A1G9M4G2"/>
<dbReference type="EMBL" id="FNGW01000003">
    <property type="protein sequence ID" value="SDL69106.1"/>
    <property type="molecule type" value="Genomic_DNA"/>
</dbReference>
<protein>
    <submittedName>
        <fullName evidence="1">Uncharacterized protein</fullName>
    </submittedName>
</protein>
<reference evidence="1 2" key="1">
    <citation type="submission" date="2016-10" db="EMBL/GenBank/DDBJ databases">
        <authorList>
            <person name="de Groot N.N."/>
        </authorList>
    </citation>
    <scope>NUCLEOTIDE SEQUENCE [LARGE SCALE GENOMIC DNA]</scope>
    <source>
        <strain evidence="1 2">DSM 797</strain>
    </source>
</reference>
<dbReference type="STRING" id="1121325.SAMN04515677_10363"/>
<sequence length="42" mass="4555">MKLKKIIGGLMCLLSVVMIDSGAASMLLVGTEEMPQSMKDKR</sequence>
<dbReference type="RefSeq" id="WP_270940329.1">
    <property type="nucleotide sequence ID" value="NZ_FNGW01000003.1"/>
</dbReference>
<evidence type="ECO:0000313" key="2">
    <source>
        <dbReference type="Proteomes" id="UP000199068"/>
    </source>
</evidence>
<accession>A0A1G9M4G2</accession>
<gene>
    <name evidence="1" type="ORF">SAMN04515677_10363</name>
</gene>
<proteinExistence type="predicted"/>
<name>A0A1G9M4G2_9FIRM</name>
<dbReference type="Proteomes" id="UP000199068">
    <property type="component" value="Unassembled WGS sequence"/>
</dbReference>